<dbReference type="PANTHER" id="PTHR35908">
    <property type="entry name" value="HYPOTHETICAL FUSION PROTEIN"/>
    <property type="match status" value="1"/>
</dbReference>
<accession>A0A1A3GYZ1</accession>
<evidence type="ECO:0000259" key="1">
    <source>
        <dbReference type="Pfam" id="PF18029"/>
    </source>
</evidence>
<comment type="caution">
    <text evidence="2">The sequence shown here is derived from an EMBL/GenBank/DDBJ whole genome shotgun (WGS) entry which is preliminary data.</text>
</comment>
<dbReference type="EMBL" id="LZLC01000153">
    <property type="protein sequence ID" value="OBJ40608.1"/>
    <property type="molecule type" value="Genomic_DNA"/>
</dbReference>
<dbReference type="InterPro" id="IPR041581">
    <property type="entry name" value="Glyoxalase_6"/>
</dbReference>
<dbReference type="Gene3D" id="3.10.180.10">
    <property type="entry name" value="2,3-Dihydroxybiphenyl 1,2-Dioxygenase, domain 1"/>
    <property type="match status" value="1"/>
</dbReference>
<proteinExistence type="predicted"/>
<name>A0A1A3GYZ1_MYCMU</name>
<protein>
    <recommendedName>
        <fullName evidence="1">Glyoxalase-like domain-containing protein</fullName>
    </recommendedName>
</protein>
<dbReference type="PANTHER" id="PTHR35908:SF1">
    <property type="entry name" value="CONSERVED PROTEIN"/>
    <property type="match status" value="1"/>
</dbReference>
<dbReference type="Proteomes" id="UP000093898">
    <property type="component" value="Unassembled WGS sequence"/>
</dbReference>
<dbReference type="InterPro" id="IPR029068">
    <property type="entry name" value="Glyas_Bleomycin-R_OHBP_Dase"/>
</dbReference>
<dbReference type="AlphaFoldDB" id="A0A1A3GYZ1"/>
<dbReference type="Pfam" id="PF18029">
    <property type="entry name" value="Glyoxalase_6"/>
    <property type="match status" value="1"/>
</dbReference>
<evidence type="ECO:0000313" key="2">
    <source>
        <dbReference type="EMBL" id="OBJ40608.1"/>
    </source>
</evidence>
<dbReference type="SUPFAM" id="SSF54593">
    <property type="entry name" value="Glyoxalase/Bleomycin resistance protein/Dihydroxybiphenyl dioxygenase"/>
    <property type="match status" value="1"/>
</dbReference>
<evidence type="ECO:0000313" key="3">
    <source>
        <dbReference type="Proteomes" id="UP000093898"/>
    </source>
</evidence>
<reference evidence="2 3" key="1">
    <citation type="submission" date="2016-06" db="EMBL/GenBank/DDBJ databases">
        <authorList>
            <person name="Kjaerup R.B."/>
            <person name="Dalgaard T.S."/>
            <person name="Juul-Madsen H.R."/>
        </authorList>
    </citation>
    <scope>NUCLEOTIDE SEQUENCE [LARGE SCALE GENOMIC DNA]</scope>
    <source>
        <strain evidence="2 3">1127319.6</strain>
    </source>
</reference>
<organism evidence="2 3">
    <name type="scientific">Mycolicibacterium mucogenicum</name>
    <name type="common">Mycobacterium mucogenicum</name>
    <dbReference type="NCBI Taxonomy" id="56689"/>
    <lineage>
        <taxon>Bacteria</taxon>
        <taxon>Bacillati</taxon>
        <taxon>Actinomycetota</taxon>
        <taxon>Actinomycetes</taxon>
        <taxon>Mycobacteriales</taxon>
        <taxon>Mycobacteriaceae</taxon>
        <taxon>Mycolicibacterium</taxon>
    </lineage>
</organism>
<gene>
    <name evidence="2" type="ORF">A5630_24775</name>
</gene>
<sequence length="118" mass="13172">MTVDCSAETIDVLAEFWSAALGYAKLLPFVLVDPNGVQPRILFHAVPERKSVKNRWHLDLYVEHIDKLGAEIERVMSLGATKVQYFDEISHGFTNTFAVMLDPVGNEFCVCAPHLPVA</sequence>
<feature type="domain" description="Glyoxalase-like" evidence="1">
    <location>
        <begin position="2"/>
        <end position="111"/>
    </location>
</feature>